<proteinExistence type="predicted"/>
<evidence type="ECO:0000313" key="1">
    <source>
        <dbReference type="EMBL" id="WXB00087.1"/>
    </source>
</evidence>
<reference evidence="1 2" key="1">
    <citation type="submission" date="2021-12" db="EMBL/GenBank/DDBJ databases">
        <title>Discovery of the Pendulisporaceae a myxobacterial family with distinct sporulation behavior and unique specialized metabolism.</title>
        <authorList>
            <person name="Garcia R."/>
            <person name="Popoff A."/>
            <person name="Bader C.D."/>
            <person name="Loehr J."/>
            <person name="Walesch S."/>
            <person name="Walt C."/>
            <person name="Boldt J."/>
            <person name="Bunk B."/>
            <person name="Haeckl F.J.F.P.J."/>
            <person name="Gunesch A.P."/>
            <person name="Birkelbach J."/>
            <person name="Nuebel U."/>
            <person name="Pietschmann T."/>
            <person name="Bach T."/>
            <person name="Mueller R."/>
        </authorList>
    </citation>
    <scope>NUCLEOTIDE SEQUENCE [LARGE SCALE GENOMIC DNA]</scope>
    <source>
        <strain evidence="1 2">MSr12523</strain>
    </source>
</reference>
<sequence>MLKVGFLATLEAKPGKEGELSAFLKSAQALAAAESGTVVWYAFQSGPRTFGIFDAFVDEAGRTAHIEGPIAKALMAKADELLASPPSIVKVDVLAAK</sequence>
<name>A0ABZ2KUT8_9BACT</name>
<dbReference type="SUPFAM" id="SSF54909">
    <property type="entry name" value="Dimeric alpha+beta barrel"/>
    <property type="match status" value="1"/>
</dbReference>
<dbReference type="RefSeq" id="WP_394850728.1">
    <property type="nucleotide sequence ID" value="NZ_CP089982.1"/>
</dbReference>
<evidence type="ECO:0000313" key="2">
    <source>
        <dbReference type="Proteomes" id="UP001379533"/>
    </source>
</evidence>
<gene>
    <name evidence="1" type="ORF">LZC95_25135</name>
</gene>
<dbReference type="Gene3D" id="3.30.70.100">
    <property type="match status" value="1"/>
</dbReference>
<dbReference type="InterPro" id="IPR011008">
    <property type="entry name" value="Dimeric_a/b-barrel"/>
</dbReference>
<keyword evidence="1" id="KW-0503">Monooxygenase</keyword>
<keyword evidence="2" id="KW-1185">Reference proteome</keyword>
<accession>A0ABZ2KUT8</accession>
<protein>
    <submittedName>
        <fullName evidence="1">Antibiotic biosynthesis monooxygenase</fullName>
    </submittedName>
</protein>
<dbReference type="EMBL" id="CP089982">
    <property type="protein sequence ID" value="WXB00087.1"/>
    <property type="molecule type" value="Genomic_DNA"/>
</dbReference>
<dbReference type="Proteomes" id="UP001379533">
    <property type="component" value="Chromosome"/>
</dbReference>
<organism evidence="1 2">
    <name type="scientific">Pendulispora brunnea</name>
    <dbReference type="NCBI Taxonomy" id="2905690"/>
    <lineage>
        <taxon>Bacteria</taxon>
        <taxon>Pseudomonadati</taxon>
        <taxon>Myxococcota</taxon>
        <taxon>Myxococcia</taxon>
        <taxon>Myxococcales</taxon>
        <taxon>Sorangiineae</taxon>
        <taxon>Pendulisporaceae</taxon>
        <taxon>Pendulispora</taxon>
    </lineage>
</organism>
<dbReference type="GO" id="GO:0004497">
    <property type="term" value="F:monooxygenase activity"/>
    <property type="evidence" value="ECO:0007669"/>
    <property type="project" value="UniProtKB-KW"/>
</dbReference>
<keyword evidence="1" id="KW-0560">Oxidoreductase</keyword>